<accession>A0A5K7YLS7</accession>
<dbReference type="KEGG" id="dalk:DSCA_17210"/>
<dbReference type="AlphaFoldDB" id="A0A5K7YLS7"/>
<gene>
    <name evidence="1" type="ORF">DSCA_17210</name>
</gene>
<protein>
    <submittedName>
        <fullName evidence="1">Uncharacterized protein</fullName>
    </submittedName>
</protein>
<evidence type="ECO:0000313" key="1">
    <source>
        <dbReference type="EMBL" id="BBO67791.1"/>
    </source>
</evidence>
<keyword evidence="2" id="KW-1185">Reference proteome</keyword>
<sequence length="61" mass="7187">MKGKISKDDWVGMFREIGLTDEDMMKWHRVFEKRHPGGHEDFLAWLSLSPDDIADIRARSK</sequence>
<organism evidence="1 2">
    <name type="scientific">Desulfosarcina alkanivorans</name>
    <dbReference type="NCBI Taxonomy" id="571177"/>
    <lineage>
        <taxon>Bacteria</taxon>
        <taxon>Pseudomonadati</taxon>
        <taxon>Thermodesulfobacteriota</taxon>
        <taxon>Desulfobacteria</taxon>
        <taxon>Desulfobacterales</taxon>
        <taxon>Desulfosarcinaceae</taxon>
        <taxon>Desulfosarcina</taxon>
    </lineage>
</organism>
<dbReference type="Proteomes" id="UP000427906">
    <property type="component" value="Chromosome"/>
</dbReference>
<reference evidence="1 2" key="1">
    <citation type="submission" date="2019-11" db="EMBL/GenBank/DDBJ databases">
        <title>Comparative genomics of hydrocarbon-degrading Desulfosarcina strains.</title>
        <authorList>
            <person name="Watanabe M."/>
            <person name="Kojima H."/>
            <person name="Fukui M."/>
        </authorList>
    </citation>
    <scope>NUCLEOTIDE SEQUENCE [LARGE SCALE GENOMIC DNA]</scope>
    <source>
        <strain evidence="1 2">PL12</strain>
    </source>
</reference>
<dbReference type="RefSeq" id="WP_155316013.1">
    <property type="nucleotide sequence ID" value="NZ_AP021874.1"/>
</dbReference>
<dbReference type="EMBL" id="AP021874">
    <property type="protein sequence ID" value="BBO67791.1"/>
    <property type="molecule type" value="Genomic_DNA"/>
</dbReference>
<evidence type="ECO:0000313" key="2">
    <source>
        <dbReference type="Proteomes" id="UP000427906"/>
    </source>
</evidence>
<name>A0A5K7YLS7_9BACT</name>
<proteinExistence type="predicted"/>
<dbReference type="OrthoDB" id="5459954at2"/>